<dbReference type="PROSITE" id="PS51318">
    <property type="entry name" value="TAT"/>
    <property type="match status" value="1"/>
</dbReference>
<dbReference type="InterPro" id="IPR006059">
    <property type="entry name" value="SBP"/>
</dbReference>
<dbReference type="Pfam" id="PF01547">
    <property type="entry name" value="SBP_bac_1"/>
    <property type="match status" value="1"/>
</dbReference>
<sequence>MRSSTMSRHRPSRRTVLRIGGALAGAAAGGAVLSGYVSSAEGRTRVRFLQNKPEAVPYFRRLVDRFNAAQSEFFVVHDSTPAPLVPQFVRGTPPDLGCYNYNLETSNFLARGALSDLGKLPEASRIDDRIQDLVGQYARYGSETSVLPYSATAAGVIYNKALFEQADVAVPTTWSELLRACRTFRARGIVPIVQTYKDTWTISQGLFDYVTGSALDVTGFFARLKEQGADAGPGAEVSFGAEFRDAAEKMVALGKYTNRDAASRSYYDGNVAFARGQAAMYLQGPWALGEVEKINPELRLGTFAMPATEDPKDVKVRVNLDLALWVPDASRQPEGARAFLRHLMRQHVMDAYNAEFVGWSTTKNAPPVADERVEGLQPYLDSGRFFQGAGTYLPGAIPHDNYLQKLVTGGSAEAFLNRLDEDWARYAQRNL</sequence>
<organism evidence="1 2">
    <name type="scientific">Streptomyces luteolus</name>
    <dbReference type="NCBI Taxonomy" id="3043615"/>
    <lineage>
        <taxon>Bacteria</taxon>
        <taxon>Bacillati</taxon>
        <taxon>Actinomycetota</taxon>
        <taxon>Actinomycetes</taxon>
        <taxon>Kitasatosporales</taxon>
        <taxon>Streptomycetaceae</taxon>
        <taxon>Streptomyces</taxon>
    </lineage>
</organism>
<name>A0ABT6T2F1_9ACTN</name>
<dbReference type="RefSeq" id="WP_282537885.1">
    <property type="nucleotide sequence ID" value="NZ_JASCIS010000031.1"/>
</dbReference>
<dbReference type="Gene3D" id="3.40.190.10">
    <property type="entry name" value="Periplasmic binding protein-like II"/>
    <property type="match status" value="2"/>
</dbReference>
<dbReference type="InterPro" id="IPR050490">
    <property type="entry name" value="Bact_solute-bd_prot1"/>
</dbReference>
<evidence type="ECO:0000313" key="2">
    <source>
        <dbReference type="Proteomes" id="UP001237105"/>
    </source>
</evidence>
<gene>
    <name evidence="1" type="ORF">QIT00_26295</name>
</gene>
<dbReference type="PANTHER" id="PTHR43649">
    <property type="entry name" value="ARABINOSE-BINDING PROTEIN-RELATED"/>
    <property type="match status" value="1"/>
</dbReference>
<dbReference type="InterPro" id="IPR006311">
    <property type="entry name" value="TAT_signal"/>
</dbReference>
<reference evidence="1 2" key="1">
    <citation type="submission" date="2023-05" db="EMBL/GenBank/DDBJ databases">
        <title>Draft genome sequence of Streptomyces sp. B-S-A12 isolated from a cave soil in Thailand.</title>
        <authorList>
            <person name="Chamroensaksri N."/>
            <person name="Muangham S."/>
        </authorList>
    </citation>
    <scope>NUCLEOTIDE SEQUENCE [LARGE SCALE GENOMIC DNA]</scope>
    <source>
        <strain evidence="1 2">B-S-A12</strain>
    </source>
</reference>
<comment type="caution">
    <text evidence="1">The sequence shown here is derived from an EMBL/GenBank/DDBJ whole genome shotgun (WGS) entry which is preliminary data.</text>
</comment>
<protein>
    <submittedName>
        <fullName evidence="1">Extracellular solute-binding protein</fullName>
    </submittedName>
</protein>
<dbReference type="SUPFAM" id="SSF53850">
    <property type="entry name" value="Periplasmic binding protein-like II"/>
    <property type="match status" value="1"/>
</dbReference>
<dbReference type="PANTHER" id="PTHR43649:SF12">
    <property type="entry name" value="DIACETYLCHITOBIOSE BINDING PROTEIN DASA"/>
    <property type="match status" value="1"/>
</dbReference>
<evidence type="ECO:0000313" key="1">
    <source>
        <dbReference type="EMBL" id="MDI3422021.1"/>
    </source>
</evidence>
<keyword evidence="2" id="KW-1185">Reference proteome</keyword>
<accession>A0ABT6T2F1</accession>
<dbReference type="Proteomes" id="UP001237105">
    <property type="component" value="Unassembled WGS sequence"/>
</dbReference>
<proteinExistence type="predicted"/>
<dbReference type="EMBL" id="JASCIS010000031">
    <property type="protein sequence ID" value="MDI3422021.1"/>
    <property type="molecule type" value="Genomic_DNA"/>
</dbReference>